<dbReference type="AlphaFoldDB" id="E9GAC5"/>
<reference evidence="2 3" key="1">
    <citation type="journal article" date="2011" name="Science">
        <title>The ecoresponsive genome of Daphnia pulex.</title>
        <authorList>
            <person name="Colbourne J.K."/>
            <person name="Pfrender M.E."/>
            <person name="Gilbert D."/>
            <person name="Thomas W.K."/>
            <person name="Tucker A."/>
            <person name="Oakley T.H."/>
            <person name="Tokishita S."/>
            <person name="Aerts A."/>
            <person name="Arnold G.J."/>
            <person name="Basu M.K."/>
            <person name="Bauer D.J."/>
            <person name="Caceres C.E."/>
            <person name="Carmel L."/>
            <person name="Casola C."/>
            <person name="Choi J.H."/>
            <person name="Detter J.C."/>
            <person name="Dong Q."/>
            <person name="Dusheyko S."/>
            <person name="Eads B.D."/>
            <person name="Frohlich T."/>
            <person name="Geiler-Samerotte K.A."/>
            <person name="Gerlach D."/>
            <person name="Hatcher P."/>
            <person name="Jogdeo S."/>
            <person name="Krijgsveld J."/>
            <person name="Kriventseva E.V."/>
            <person name="Kultz D."/>
            <person name="Laforsch C."/>
            <person name="Lindquist E."/>
            <person name="Lopez J."/>
            <person name="Manak J.R."/>
            <person name="Muller J."/>
            <person name="Pangilinan J."/>
            <person name="Patwardhan R.P."/>
            <person name="Pitluck S."/>
            <person name="Pritham E.J."/>
            <person name="Rechtsteiner A."/>
            <person name="Rho M."/>
            <person name="Rogozin I.B."/>
            <person name="Sakarya O."/>
            <person name="Salamov A."/>
            <person name="Schaack S."/>
            <person name="Shapiro H."/>
            <person name="Shiga Y."/>
            <person name="Skalitzky C."/>
            <person name="Smith Z."/>
            <person name="Souvorov A."/>
            <person name="Sung W."/>
            <person name="Tang Z."/>
            <person name="Tsuchiya D."/>
            <person name="Tu H."/>
            <person name="Vos H."/>
            <person name="Wang M."/>
            <person name="Wolf Y.I."/>
            <person name="Yamagata H."/>
            <person name="Yamada T."/>
            <person name="Ye Y."/>
            <person name="Shaw J.R."/>
            <person name="Andrews J."/>
            <person name="Crease T.J."/>
            <person name="Tang H."/>
            <person name="Lucas S.M."/>
            <person name="Robertson H.M."/>
            <person name="Bork P."/>
            <person name="Koonin E.V."/>
            <person name="Zdobnov E.M."/>
            <person name="Grigoriev I.V."/>
            <person name="Lynch M."/>
            <person name="Boore J.L."/>
        </authorList>
    </citation>
    <scope>NUCLEOTIDE SEQUENCE [LARGE SCALE GENOMIC DNA]</scope>
</reference>
<dbReference type="InParanoid" id="E9GAC5"/>
<evidence type="ECO:0008006" key="4">
    <source>
        <dbReference type="Google" id="ProtNLM"/>
    </source>
</evidence>
<dbReference type="EMBL" id="GL732536">
    <property type="protein sequence ID" value="EFX83734.1"/>
    <property type="molecule type" value="Genomic_DNA"/>
</dbReference>
<accession>E9GAC5</accession>
<evidence type="ECO:0000256" key="1">
    <source>
        <dbReference type="SAM" id="SignalP"/>
    </source>
</evidence>
<keyword evidence="3" id="KW-1185">Reference proteome</keyword>
<organism evidence="2 3">
    <name type="scientific">Daphnia pulex</name>
    <name type="common">Water flea</name>
    <dbReference type="NCBI Taxonomy" id="6669"/>
    <lineage>
        <taxon>Eukaryota</taxon>
        <taxon>Metazoa</taxon>
        <taxon>Ecdysozoa</taxon>
        <taxon>Arthropoda</taxon>
        <taxon>Crustacea</taxon>
        <taxon>Branchiopoda</taxon>
        <taxon>Diplostraca</taxon>
        <taxon>Cladocera</taxon>
        <taxon>Anomopoda</taxon>
        <taxon>Daphniidae</taxon>
        <taxon>Daphnia</taxon>
    </lineage>
</organism>
<dbReference type="HOGENOM" id="CLU_075165_4_0_1"/>
<feature type="chain" id="PRO_5003240767" description="Cuticular protein" evidence="1">
    <location>
        <begin position="22"/>
        <end position="165"/>
    </location>
</feature>
<proteinExistence type="predicted"/>
<feature type="signal peptide" evidence="1">
    <location>
        <begin position="1"/>
        <end position="21"/>
    </location>
</feature>
<evidence type="ECO:0000313" key="2">
    <source>
        <dbReference type="EMBL" id="EFX83734.1"/>
    </source>
</evidence>
<dbReference type="KEGG" id="dpx:DAPPUDRAFT_100426"/>
<gene>
    <name evidence="2" type="ORF">DAPPUDRAFT_100426</name>
</gene>
<keyword evidence="1" id="KW-0732">Signal</keyword>
<name>E9GAC5_DAPPU</name>
<sequence length="165" mass="18525">MRIQLFTWLVMAAVLLAVSSAGNIPSALTYKHNEHAAKPSNFKFPSDDVYSTGYRRILHPDGRIQIVSYVTDAKHESERKYQENRPVASYPAPAYRAPPTTPRPYVTTTSAAPFYPSPISHVVVSPPYGQTVDFSSPYDDPTYVTSNVDLSTLFRETASRKFLRH</sequence>
<protein>
    <recommendedName>
        <fullName evidence="4">Cuticular protein</fullName>
    </recommendedName>
</protein>
<dbReference type="Proteomes" id="UP000000305">
    <property type="component" value="Unassembled WGS sequence"/>
</dbReference>
<evidence type="ECO:0000313" key="3">
    <source>
        <dbReference type="Proteomes" id="UP000000305"/>
    </source>
</evidence>